<comment type="pathway">
    <text evidence="1">Amino-acid degradation; L-proline degradation into L-glutamate; L-glutamate from L-proline: step 1/2.</text>
</comment>
<dbReference type="InterPro" id="IPR015659">
    <property type="entry name" value="Proline_oxidase"/>
</dbReference>
<keyword evidence="7" id="KW-0642">Proline metabolism</keyword>
<keyword evidence="6" id="KW-0560">Oxidoreductase</keyword>
<proteinExistence type="predicted"/>
<dbReference type="GO" id="GO:0010133">
    <property type="term" value="P:L-proline catabolic process to L-glutamate"/>
    <property type="evidence" value="ECO:0007669"/>
    <property type="project" value="UniProtKB-UniPathway"/>
</dbReference>
<evidence type="ECO:0000256" key="5">
    <source>
        <dbReference type="ARBA" id="ARBA00022827"/>
    </source>
</evidence>
<name>A0A3D5QA33_FLESI</name>
<evidence type="ECO:0000256" key="10">
    <source>
        <dbReference type="PIRSR" id="PIRSR000196-2"/>
    </source>
</evidence>
<dbReference type="Proteomes" id="UP000262325">
    <property type="component" value="Unassembled WGS sequence"/>
</dbReference>
<dbReference type="InterPro" id="IPR002872">
    <property type="entry name" value="Proline_DH_dom"/>
</dbReference>
<dbReference type="GO" id="GO:0004657">
    <property type="term" value="F:proline dehydrogenase activity"/>
    <property type="evidence" value="ECO:0007669"/>
    <property type="project" value="UniProtKB-EC"/>
</dbReference>
<evidence type="ECO:0000256" key="2">
    <source>
        <dbReference type="ARBA" id="ARBA00012695"/>
    </source>
</evidence>
<dbReference type="Gene3D" id="3.20.20.220">
    <property type="match status" value="1"/>
</dbReference>
<feature type="binding site" evidence="9">
    <location>
        <position position="280"/>
    </location>
    <ligand>
        <name>substrate</name>
    </ligand>
</feature>
<dbReference type="PANTHER" id="PTHR13914">
    <property type="entry name" value="PROLINE OXIDASE"/>
    <property type="match status" value="1"/>
</dbReference>
<dbReference type="InterPro" id="IPR008219">
    <property type="entry name" value="PRODH_bac_arc"/>
</dbReference>
<comment type="cofactor">
    <cofactor evidence="10">
        <name>FAD</name>
        <dbReference type="ChEBI" id="CHEBI:57692"/>
    </cofactor>
    <text evidence="10">Binds 1 FAD per subunit.</text>
</comment>
<dbReference type="InterPro" id="IPR029041">
    <property type="entry name" value="FAD-linked_oxidoreductase-like"/>
</dbReference>
<evidence type="ECO:0000256" key="6">
    <source>
        <dbReference type="ARBA" id="ARBA00023002"/>
    </source>
</evidence>
<accession>A0A3D5QA33</accession>
<dbReference type="UniPathway" id="UPA00261">
    <property type="reaction ID" value="UER00373"/>
</dbReference>
<feature type="domain" description="Proline dehydrogenase" evidence="11">
    <location>
        <begin position="39"/>
        <end position="287"/>
    </location>
</feature>
<dbReference type="SUPFAM" id="SSF51730">
    <property type="entry name" value="FAD-linked oxidoreductase"/>
    <property type="match status" value="1"/>
</dbReference>
<keyword evidence="3" id="KW-0285">Flavoprotein</keyword>
<dbReference type="AlphaFoldDB" id="A0A3D5QA33"/>
<gene>
    <name evidence="12" type="ORF">DHM44_03440</name>
</gene>
<sequence length="303" mass="34848">MSALNFLISKTIMHVPGPVVSIFAKSYIAGQELSDAVRVTRDFNKQGIMTTIDLLGEFIKTKDQAKYFKERCIEILDTINKEKLDSNLSIKPTQMGLSLDEDFALENIREIVAHAASINNFVRVDMEDTPNTDKTLKLHAELKKEFGKSVGTVLQSYLRRTPSDIDNLDPKDLNIRLCKGIYNEPRELAYKDPHIVNQNFIHCLDKLFAKGAYVGIATHDEKLIFESLRLIEKYNLKREDYEFQMLLGVDEQLRKIIVDGGHRLRVYVPFGKDWLPYSKRRLKENPKIATHALRQMFGIHGHN</sequence>
<evidence type="ECO:0000256" key="4">
    <source>
        <dbReference type="ARBA" id="ARBA00022741"/>
    </source>
</evidence>
<protein>
    <recommendedName>
        <fullName evidence="2">proline dehydrogenase</fullName>
        <ecNumber evidence="2">1.5.5.2</ecNumber>
    </recommendedName>
</protein>
<feature type="binding site" evidence="9">
    <location>
        <position position="91"/>
    </location>
    <ligand>
        <name>substrate</name>
    </ligand>
</feature>
<dbReference type="EC" id="1.5.5.2" evidence="2"/>
<dbReference type="EMBL" id="DPPF01000070">
    <property type="protein sequence ID" value="HCW92715.1"/>
    <property type="molecule type" value="Genomic_DNA"/>
</dbReference>
<keyword evidence="5 10" id="KW-0274">FAD</keyword>
<feature type="binding site" evidence="10">
    <location>
        <begin position="218"/>
        <end position="219"/>
    </location>
    <ligand>
        <name>FAD</name>
        <dbReference type="ChEBI" id="CHEBI:57692"/>
    </ligand>
</feature>
<reference evidence="12 13" key="1">
    <citation type="journal article" date="2018" name="Nat. Biotechnol.">
        <title>A standardized bacterial taxonomy based on genome phylogeny substantially revises the tree of life.</title>
        <authorList>
            <person name="Parks D.H."/>
            <person name="Chuvochina M."/>
            <person name="Waite D.W."/>
            <person name="Rinke C."/>
            <person name="Skarshewski A."/>
            <person name="Chaumeil P.A."/>
            <person name="Hugenholtz P."/>
        </authorList>
    </citation>
    <scope>NUCLEOTIDE SEQUENCE [LARGE SCALE GENOMIC DNA]</scope>
    <source>
        <strain evidence="12">UBA8672</strain>
    </source>
</reference>
<dbReference type="GO" id="GO:0000166">
    <property type="term" value="F:nucleotide binding"/>
    <property type="evidence" value="ECO:0007669"/>
    <property type="project" value="UniProtKB-KW"/>
</dbReference>
<evidence type="ECO:0000313" key="12">
    <source>
        <dbReference type="EMBL" id="HCW92715.1"/>
    </source>
</evidence>
<evidence type="ECO:0000256" key="3">
    <source>
        <dbReference type="ARBA" id="ARBA00022630"/>
    </source>
</evidence>
<evidence type="ECO:0000259" key="11">
    <source>
        <dbReference type="Pfam" id="PF01619"/>
    </source>
</evidence>
<dbReference type="PANTHER" id="PTHR13914:SF0">
    <property type="entry name" value="PROLINE DEHYDROGENASE 1, MITOCHONDRIAL"/>
    <property type="match status" value="1"/>
</dbReference>
<evidence type="ECO:0000256" key="9">
    <source>
        <dbReference type="PIRSR" id="PIRSR000196-1"/>
    </source>
</evidence>
<feature type="binding site" evidence="10">
    <location>
        <position position="155"/>
    </location>
    <ligand>
        <name>FAD</name>
        <dbReference type="ChEBI" id="CHEBI:57692"/>
    </ligand>
</feature>
<evidence type="ECO:0000313" key="13">
    <source>
        <dbReference type="Proteomes" id="UP000262325"/>
    </source>
</evidence>
<dbReference type="PIRSF" id="PIRSF000196">
    <property type="entry name" value="Pro_dehydrog"/>
    <property type="match status" value="1"/>
</dbReference>
<comment type="caution">
    <text evidence="12">The sequence shown here is derived from an EMBL/GenBank/DDBJ whole genome shotgun (WGS) entry which is preliminary data.</text>
</comment>
<keyword evidence="4 10" id="KW-0547">Nucleotide-binding</keyword>
<feature type="binding site" evidence="10">
    <location>
        <position position="126"/>
    </location>
    <ligand>
        <name>FAD</name>
        <dbReference type="ChEBI" id="CHEBI:57692"/>
    </ligand>
</feature>
<comment type="catalytic activity">
    <reaction evidence="8">
        <text>L-proline + a quinone = (S)-1-pyrroline-5-carboxylate + a quinol + H(+)</text>
        <dbReference type="Rhea" id="RHEA:23784"/>
        <dbReference type="ChEBI" id="CHEBI:15378"/>
        <dbReference type="ChEBI" id="CHEBI:17388"/>
        <dbReference type="ChEBI" id="CHEBI:24646"/>
        <dbReference type="ChEBI" id="CHEBI:60039"/>
        <dbReference type="ChEBI" id="CHEBI:132124"/>
        <dbReference type="EC" id="1.5.5.2"/>
    </reaction>
</comment>
<feature type="binding site" evidence="9">
    <location>
        <position position="281"/>
    </location>
    <ligand>
        <name>substrate</name>
    </ligand>
</feature>
<evidence type="ECO:0000256" key="7">
    <source>
        <dbReference type="ARBA" id="ARBA00023062"/>
    </source>
</evidence>
<dbReference type="Pfam" id="PF01619">
    <property type="entry name" value="Pro_dh"/>
    <property type="match status" value="1"/>
</dbReference>
<evidence type="ECO:0000256" key="1">
    <source>
        <dbReference type="ARBA" id="ARBA00004739"/>
    </source>
</evidence>
<evidence type="ECO:0000256" key="8">
    <source>
        <dbReference type="ARBA" id="ARBA00048779"/>
    </source>
</evidence>
<organism evidence="12 13">
    <name type="scientific">Flexistipes sinusarabici</name>
    <dbReference type="NCBI Taxonomy" id="2352"/>
    <lineage>
        <taxon>Bacteria</taxon>
        <taxon>Pseudomonadati</taxon>
        <taxon>Deferribacterota</taxon>
        <taxon>Deferribacteres</taxon>
        <taxon>Deferribacterales</taxon>
        <taxon>Flexistipitaceae</taxon>
        <taxon>Flexistipes</taxon>
    </lineage>
</organism>